<name>A0A0P7D0Q4_PSEPU</name>
<accession>A0A0P7D0Q4</accession>
<dbReference type="Proteomes" id="UP000050437">
    <property type="component" value="Unassembled WGS sequence"/>
</dbReference>
<reference evidence="1 2" key="1">
    <citation type="submission" date="2015-10" db="EMBL/GenBank/DDBJ databases">
        <title>Pseudomonas putida clinical strains.</title>
        <authorList>
            <person name="Molina L."/>
            <person name="Udaondo Z."/>
        </authorList>
    </citation>
    <scope>NUCLEOTIDE SEQUENCE [LARGE SCALE GENOMIC DNA]</scope>
    <source>
        <strain evidence="1 2">HB13667</strain>
    </source>
</reference>
<protein>
    <submittedName>
        <fullName evidence="1">Uncharacterized protein</fullName>
    </submittedName>
</protein>
<gene>
    <name evidence="1" type="ORF">HB13667_05465</name>
</gene>
<organism evidence="1 2">
    <name type="scientific">Pseudomonas putida</name>
    <name type="common">Arthrobacter siderocapsulatus</name>
    <dbReference type="NCBI Taxonomy" id="303"/>
    <lineage>
        <taxon>Bacteria</taxon>
        <taxon>Pseudomonadati</taxon>
        <taxon>Pseudomonadota</taxon>
        <taxon>Gammaproteobacteria</taxon>
        <taxon>Pseudomonadales</taxon>
        <taxon>Pseudomonadaceae</taxon>
        <taxon>Pseudomonas</taxon>
    </lineage>
</organism>
<sequence length="131" mass="14907">MLVQFRVFYLTQSLARDDHNVQPGKQLLVQAKGIAHQALEAVALNGELDALLADHQAKAWVIEAVLASKDQQVFPWNLAGWGVEDRFEMSGCKQSLFPTEVLTHHLCRKIKWPDAYGLWHDDATEQRGRSW</sequence>
<proteinExistence type="predicted"/>
<evidence type="ECO:0000313" key="1">
    <source>
        <dbReference type="EMBL" id="KPM67799.1"/>
    </source>
</evidence>
<comment type="caution">
    <text evidence="1">The sequence shown here is derived from an EMBL/GenBank/DDBJ whole genome shotgun (WGS) entry which is preliminary data.</text>
</comment>
<evidence type="ECO:0000313" key="2">
    <source>
        <dbReference type="Proteomes" id="UP000050437"/>
    </source>
</evidence>
<dbReference type="AlphaFoldDB" id="A0A0P7D0Q4"/>
<dbReference type="EMBL" id="LKKS01000027">
    <property type="protein sequence ID" value="KPM67799.1"/>
    <property type="molecule type" value="Genomic_DNA"/>
</dbReference>